<dbReference type="AlphaFoldDB" id="A0A919KMM4"/>
<accession>A0A919KMM4</accession>
<dbReference type="Proteomes" id="UP000617734">
    <property type="component" value="Unassembled WGS sequence"/>
</dbReference>
<keyword evidence="4" id="KW-1185">Reference proteome</keyword>
<reference evidence="3" key="2">
    <citation type="submission" date="2020-09" db="EMBL/GenBank/DDBJ databases">
        <authorList>
            <person name="Sun Q."/>
            <person name="Ohkuma M."/>
        </authorList>
    </citation>
    <scope>NUCLEOTIDE SEQUENCE</scope>
    <source>
        <strain evidence="3">JCM 4646</strain>
    </source>
</reference>
<dbReference type="GO" id="GO:0016020">
    <property type="term" value="C:membrane"/>
    <property type="evidence" value="ECO:0007669"/>
    <property type="project" value="TreeGrafter"/>
</dbReference>
<proteinExistence type="predicted"/>
<comment type="caution">
    <text evidence="3">The sequence shown here is derived from an EMBL/GenBank/DDBJ whole genome shotgun (WGS) entry which is preliminary data.</text>
</comment>
<dbReference type="Gene3D" id="1.20.120.1630">
    <property type="match status" value="1"/>
</dbReference>
<dbReference type="EMBL" id="BNBO01000007">
    <property type="protein sequence ID" value="GHH65832.1"/>
    <property type="molecule type" value="Genomic_DNA"/>
</dbReference>
<dbReference type="InterPro" id="IPR010721">
    <property type="entry name" value="UstE-like"/>
</dbReference>
<feature type="region of interest" description="Disordered" evidence="1">
    <location>
        <begin position="264"/>
        <end position="285"/>
    </location>
</feature>
<reference evidence="3" key="1">
    <citation type="journal article" date="2014" name="Int. J. Syst. Evol. Microbiol.">
        <title>Complete genome sequence of Corynebacterium casei LMG S-19264T (=DSM 44701T), isolated from a smear-ripened cheese.</title>
        <authorList>
            <consortium name="US DOE Joint Genome Institute (JGI-PGF)"/>
            <person name="Walter F."/>
            <person name="Albersmeier A."/>
            <person name="Kalinowski J."/>
            <person name="Ruckert C."/>
        </authorList>
    </citation>
    <scope>NUCLEOTIDE SEQUENCE</scope>
    <source>
        <strain evidence="3">JCM 4646</strain>
    </source>
</reference>
<dbReference type="GeneID" id="95352353"/>
<dbReference type="Pfam" id="PF06966">
    <property type="entry name" value="DUF1295"/>
    <property type="match status" value="1"/>
</dbReference>
<evidence type="ECO:0000256" key="2">
    <source>
        <dbReference type="SAM" id="Phobius"/>
    </source>
</evidence>
<feature type="transmembrane region" description="Helical" evidence="2">
    <location>
        <begin position="6"/>
        <end position="30"/>
    </location>
</feature>
<dbReference type="PROSITE" id="PS50244">
    <property type="entry name" value="S5A_REDUCTASE"/>
    <property type="match status" value="1"/>
</dbReference>
<evidence type="ECO:0000256" key="1">
    <source>
        <dbReference type="SAM" id="MobiDB-lite"/>
    </source>
</evidence>
<organism evidence="3 4">
    <name type="scientific">Kitasatospora indigofera</name>
    <dbReference type="NCBI Taxonomy" id="67307"/>
    <lineage>
        <taxon>Bacteria</taxon>
        <taxon>Bacillati</taxon>
        <taxon>Actinomycetota</taxon>
        <taxon>Actinomycetes</taxon>
        <taxon>Kitasatosporales</taxon>
        <taxon>Streptomycetaceae</taxon>
        <taxon>Kitasatospora</taxon>
    </lineage>
</organism>
<name>A0A919KMM4_9ACTN</name>
<feature type="transmembrane region" description="Helical" evidence="2">
    <location>
        <begin position="147"/>
        <end position="169"/>
    </location>
</feature>
<evidence type="ECO:0000313" key="3">
    <source>
        <dbReference type="EMBL" id="GHH65832.1"/>
    </source>
</evidence>
<evidence type="ECO:0000313" key="4">
    <source>
        <dbReference type="Proteomes" id="UP000617734"/>
    </source>
</evidence>
<feature type="transmembrane region" description="Helical" evidence="2">
    <location>
        <begin position="42"/>
        <end position="63"/>
    </location>
</feature>
<keyword evidence="2" id="KW-1133">Transmembrane helix</keyword>
<dbReference type="RefSeq" id="WP_190210345.1">
    <property type="nucleotide sequence ID" value="NZ_BNBO01000007.1"/>
</dbReference>
<sequence>MSGVDAGALLAGLAATLGAALAVMLAAFTVGVRTGRHRGVDVAWGLAFAAVALTGYAVSAGHGDPGRRLLATVLVLVWGLRLSAHIGWRSRGAPEDPRYDRMLAKAPGGRRTAYALRIVYLLQAGILWFVSLPVQVAQQLPRPPGPLAWAGVAVWAVGLFFEAVGDAQLGRFKADPANRGRVMDRGLWRYTRHPNYFGDACVWWGLFLLAADAPIGWATLFSPLLMTYLLVNGSGKPMLERQLSGSKPGWAEYVARTSGFVPLPPRRRGGAGRDTPAARRRRGGG</sequence>
<keyword evidence="2" id="KW-0472">Membrane</keyword>
<keyword evidence="2" id="KW-0812">Transmembrane</keyword>
<feature type="transmembrane region" description="Helical" evidence="2">
    <location>
        <begin position="69"/>
        <end position="88"/>
    </location>
</feature>
<feature type="transmembrane region" description="Helical" evidence="2">
    <location>
        <begin position="114"/>
        <end position="135"/>
    </location>
</feature>
<protein>
    <submittedName>
        <fullName evidence="3">Membrane protein</fullName>
    </submittedName>
</protein>
<dbReference type="PANTHER" id="PTHR32251:SF17">
    <property type="entry name" value="STEROID 5-ALPHA REDUCTASE C-TERMINAL DOMAIN-CONTAINING PROTEIN"/>
    <property type="match status" value="1"/>
</dbReference>
<dbReference type="PANTHER" id="PTHR32251">
    <property type="entry name" value="3-OXO-5-ALPHA-STEROID 4-DEHYDROGENASE"/>
    <property type="match status" value="1"/>
</dbReference>
<gene>
    <name evidence="3" type="ORF">GCM10018781_18710</name>
</gene>